<dbReference type="EMBL" id="CP069035">
    <property type="protein sequence ID" value="QRD01903.1"/>
    <property type="molecule type" value="Genomic_DNA"/>
</dbReference>
<gene>
    <name evidence="1" type="ORF">JI435_439860</name>
</gene>
<protein>
    <submittedName>
        <fullName evidence="1">Uncharacterized protein</fullName>
    </submittedName>
</protein>
<evidence type="ECO:0000313" key="1">
    <source>
        <dbReference type="EMBL" id="QRD01903.1"/>
    </source>
</evidence>
<accession>A0A7U2FBA6</accession>
<evidence type="ECO:0000313" key="2">
    <source>
        <dbReference type="Proteomes" id="UP000663193"/>
    </source>
</evidence>
<reference evidence="2" key="1">
    <citation type="journal article" date="2021" name="BMC Genomics">
        <title>Chromosome-level genome assembly and manually-curated proteome of model necrotroph Parastagonospora nodorum Sn15 reveals a genome-wide trove of candidate effector homologs, and redundancy of virulence-related functions within an accessory chromosome.</title>
        <authorList>
            <person name="Bertazzoni S."/>
            <person name="Jones D.A.B."/>
            <person name="Phan H.T."/>
            <person name="Tan K.-C."/>
            <person name="Hane J.K."/>
        </authorList>
    </citation>
    <scope>NUCLEOTIDE SEQUENCE [LARGE SCALE GENOMIC DNA]</scope>
    <source>
        <strain evidence="2">SN15 / ATCC MYA-4574 / FGSC 10173)</strain>
    </source>
</reference>
<dbReference type="VEuPathDB" id="FungiDB:JI435_439860"/>
<dbReference type="Proteomes" id="UP000663193">
    <property type="component" value="Chromosome 13"/>
</dbReference>
<proteinExistence type="predicted"/>
<dbReference type="AlphaFoldDB" id="A0A7U2FBA6"/>
<name>A0A7U2FBA6_PHANO</name>
<sequence>MFESGDCVARPRMASLCVHLSLKIPRIRCTRPLRRQDEVSALTTDQEHRALRFRIRISASTKNPSYTLSNAADFLSALCVRICHNFFVGNDELTIFVLRAARPSHPISSILLHL</sequence>
<organism evidence="1 2">
    <name type="scientific">Phaeosphaeria nodorum (strain SN15 / ATCC MYA-4574 / FGSC 10173)</name>
    <name type="common">Glume blotch fungus</name>
    <name type="synonym">Parastagonospora nodorum</name>
    <dbReference type="NCBI Taxonomy" id="321614"/>
    <lineage>
        <taxon>Eukaryota</taxon>
        <taxon>Fungi</taxon>
        <taxon>Dikarya</taxon>
        <taxon>Ascomycota</taxon>
        <taxon>Pezizomycotina</taxon>
        <taxon>Dothideomycetes</taxon>
        <taxon>Pleosporomycetidae</taxon>
        <taxon>Pleosporales</taxon>
        <taxon>Pleosporineae</taxon>
        <taxon>Phaeosphaeriaceae</taxon>
        <taxon>Parastagonospora</taxon>
    </lineage>
</organism>
<keyword evidence="2" id="KW-1185">Reference proteome</keyword>